<protein>
    <submittedName>
        <fullName evidence="4">GNAT family N-acetyltransferase</fullName>
    </submittedName>
</protein>
<dbReference type="InterPro" id="IPR016181">
    <property type="entry name" value="Acyl_CoA_acyltransferase"/>
</dbReference>
<keyword evidence="2" id="KW-0012">Acyltransferase</keyword>
<name>A0A2T3HHX9_9SPHI</name>
<keyword evidence="5" id="KW-1185">Reference proteome</keyword>
<dbReference type="OrthoDB" id="7205533at2"/>
<evidence type="ECO:0000256" key="2">
    <source>
        <dbReference type="ARBA" id="ARBA00023315"/>
    </source>
</evidence>
<reference evidence="4 5" key="1">
    <citation type="submission" date="2018-03" db="EMBL/GenBank/DDBJ databases">
        <authorList>
            <person name="Keele B.F."/>
        </authorList>
    </citation>
    <scope>NUCLEOTIDE SEQUENCE [LARGE SCALE GENOMIC DNA]</scope>
    <source>
        <strain evidence="4 5">YL28-9</strain>
    </source>
</reference>
<accession>A0A2T3HHX9</accession>
<evidence type="ECO:0000256" key="1">
    <source>
        <dbReference type="ARBA" id="ARBA00022679"/>
    </source>
</evidence>
<dbReference type="Proteomes" id="UP000240912">
    <property type="component" value="Unassembled WGS sequence"/>
</dbReference>
<sequence>MDITLRPAELADLDMLLEFARDIFYSTFIVQNDEADMRAYMEQAFTQERWRNELEAPDSVFYLALAGTDLAGYMKLNLGEAQTELKEQYALEIERIYVAAAYQGRSLASRLMDHTLKIAAHIRPEFVWLGVWEHNARAIRFYEKNGFSTFDRHVFMLGKQQQTDLMMKKEPEWKPEKAFSGQSFKAMLREAGL</sequence>
<dbReference type="SUPFAM" id="SSF55729">
    <property type="entry name" value="Acyl-CoA N-acyltransferases (Nat)"/>
    <property type="match status" value="1"/>
</dbReference>
<dbReference type="Gene3D" id="3.40.630.30">
    <property type="match status" value="1"/>
</dbReference>
<dbReference type="PANTHER" id="PTHR43420">
    <property type="entry name" value="ACETYLTRANSFERASE"/>
    <property type="match status" value="1"/>
</dbReference>
<evidence type="ECO:0000313" key="4">
    <source>
        <dbReference type="EMBL" id="PST81981.1"/>
    </source>
</evidence>
<gene>
    <name evidence="4" type="ORF">C7T94_17495</name>
</gene>
<keyword evidence="1 4" id="KW-0808">Transferase</keyword>
<organism evidence="4 5">
    <name type="scientific">Pedobacter yulinensis</name>
    <dbReference type="NCBI Taxonomy" id="2126353"/>
    <lineage>
        <taxon>Bacteria</taxon>
        <taxon>Pseudomonadati</taxon>
        <taxon>Bacteroidota</taxon>
        <taxon>Sphingobacteriia</taxon>
        <taxon>Sphingobacteriales</taxon>
        <taxon>Sphingobacteriaceae</taxon>
        <taxon>Pedobacter</taxon>
    </lineage>
</organism>
<dbReference type="InterPro" id="IPR000182">
    <property type="entry name" value="GNAT_dom"/>
</dbReference>
<evidence type="ECO:0000259" key="3">
    <source>
        <dbReference type="PROSITE" id="PS51186"/>
    </source>
</evidence>
<dbReference type="PROSITE" id="PS51186">
    <property type="entry name" value="GNAT"/>
    <property type="match status" value="1"/>
</dbReference>
<dbReference type="InterPro" id="IPR050680">
    <property type="entry name" value="YpeA/RimI_acetyltransf"/>
</dbReference>
<evidence type="ECO:0000313" key="5">
    <source>
        <dbReference type="Proteomes" id="UP000240912"/>
    </source>
</evidence>
<feature type="domain" description="N-acetyltransferase" evidence="3">
    <location>
        <begin position="3"/>
        <end position="172"/>
    </location>
</feature>
<proteinExistence type="predicted"/>
<dbReference type="GO" id="GO:0016747">
    <property type="term" value="F:acyltransferase activity, transferring groups other than amino-acyl groups"/>
    <property type="evidence" value="ECO:0007669"/>
    <property type="project" value="InterPro"/>
</dbReference>
<dbReference type="EMBL" id="PYLS01000007">
    <property type="protein sequence ID" value="PST81981.1"/>
    <property type="molecule type" value="Genomic_DNA"/>
</dbReference>
<dbReference type="PANTHER" id="PTHR43420:SF47">
    <property type="entry name" value="N-ACETYLTRANSFERASE DOMAIN-CONTAINING PROTEIN"/>
    <property type="match status" value="1"/>
</dbReference>
<dbReference type="Pfam" id="PF00583">
    <property type="entry name" value="Acetyltransf_1"/>
    <property type="match status" value="1"/>
</dbReference>
<dbReference type="AlphaFoldDB" id="A0A2T3HHX9"/>
<dbReference type="RefSeq" id="WP_107217068.1">
    <property type="nucleotide sequence ID" value="NZ_KZ686271.1"/>
</dbReference>
<dbReference type="CDD" id="cd04301">
    <property type="entry name" value="NAT_SF"/>
    <property type="match status" value="1"/>
</dbReference>
<comment type="caution">
    <text evidence="4">The sequence shown here is derived from an EMBL/GenBank/DDBJ whole genome shotgun (WGS) entry which is preliminary data.</text>
</comment>